<dbReference type="GO" id="GO:0008270">
    <property type="term" value="F:zinc ion binding"/>
    <property type="evidence" value="ECO:0007669"/>
    <property type="project" value="InterPro"/>
</dbReference>
<organism evidence="5 6">
    <name type="scientific">Fulvimarina manganoxydans</name>
    <dbReference type="NCBI Taxonomy" id="937218"/>
    <lineage>
        <taxon>Bacteria</taxon>
        <taxon>Pseudomonadati</taxon>
        <taxon>Pseudomonadota</taxon>
        <taxon>Alphaproteobacteria</taxon>
        <taxon>Hyphomicrobiales</taxon>
        <taxon>Aurantimonadaceae</taxon>
        <taxon>Fulvimarina</taxon>
    </lineage>
</organism>
<dbReference type="GO" id="GO:0003677">
    <property type="term" value="F:DNA binding"/>
    <property type="evidence" value="ECO:0007669"/>
    <property type="project" value="InterPro"/>
</dbReference>
<dbReference type="InterPro" id="IPR055570">
    <property type="entry name" value="DUF7146"/>
</dbReference>
<name>A0A1W2EKM2_9HYPH</name>
<dbReference type="InterPro" id="IPR036977">
    <property type="entry name" value="DNA_primase_Znf_CHC2"/>
</dbReference>
<dbReference type="GO" id="GO:0004386">
    <property type="term" value="F:helicase activity"/>
    <property type="evidence" value="ECO:0007669"/>
    <property type="project" value="UniProtKB-KW"/>
</dbReference>
<feature type="domain" description="DUF7146" evidence="4">
    <location>
        <begin position="152"/>
        <end position="233"/>
    </location>
</feature>
<accession>A0A1W2EKM2</accession>
<dbReference type="STRING" id="937218.SAMN06297251_12744"/>
<dbReference type="Pfam" id="PF23639">
    <property type="entry name" value="DUF7146"/>
    <property type="match status" value="1"/>
</dbReference>
<feature type="region of interest" description="Disordered" evidence="2">
    <location>
        <begin position="328"/>
        <end position="351"/>
    </location>
</feature>
<dbReference type="InterPro" id="IPR013237">
    <property type="entry name" value="Phage_T7_Gp4_N"/>
</dbReference>
<dbReference type="EMBL" id="FWXR01000027">
    <property type="protein sequence ID" value="SMD10165.1"/>
    <property type="molecule type" value="Genomic_DNA"/>
</dbReference>
<dbReference type="OrthoDB" id="9811157at2"/>
<reference evidence="5 6" key="1">
    <citation type="submission" date="2017-04" db="EMBL/GenBank/DDBJ databases">
        <authorList>
            <person name="Afonso C.L."/>
            <person name="Miller P.J."/>
            <person name="Scott M.A."/>
            <person name="Spackman E."/>
            <person name="Goraichik I."/>
            <person name="Dimitrov K.M."/>
            <person name="Suarez D.L."/>
            <person name="Swayne D.E."/>
        </authorList>
    </citation>
    <scope>NUCLEOTIDE SEQUENCE [LARGE SCALE GENOMIC DNA]</scope>
    <source>
        <strain evidence="5 6">CGMCC 1.10972</strain>
    </source>
</reference>
<sequence>MSAATDLFIETARGASIASVVPALGLTGLKRIGTGEEAGPCPIAGGRDGFAINTAKNSWVCRKCGDGGRDAIGLAAHVAGLDVKRRADFLEACSMVTGEAVPEDEALSDERRAELAKAREERQAAAEREVARREAEQNRFREREWARCVGDWKAAGPLTGSPAAAYLTARGLALPDPVYARCHPNLPYWFGQGKAAQVLHRGPALLVMFVRPAGDAWQPIGLHRTWIDLSNGPKFRPFIIDPETGEALATKKMRGTKAGGLLPIAGRYSTAIRMVGGEGIESVIGFAMREADETGVFRDDTFYFAAGDLGNLAGRSVDRMRHPSLVKPDRKGRKRPVFVPGEEPDLSSPAAPIPDHVDELVLLGDGDSEPVFTRSAMVRACHRHAQDGRTVRAVIADRGFDWAENGADPAWPLPVPTGEVHSCPR</sequence>
<evidence type="ECO:0000259" key="3">
    <source>
        <dbReference type="Pfam" id="PF08273"/>
    </source>
</evidence>
<feature type="coiled-coil region" evidence="1">
    <location>
        <begin position="108"/>
        <end position="138"/>
    </location>
</feature>
<dbReference type="Proteomes" id="UP000192656">
    <property type="component" value="Unassembled WGS sequence"/>
</dbReference>
<evidence type="ECO:0000259" key="4">
    <source>
        <dbReference type="Pfam" id="PF23639"/>
    </source>
</evidence>
<dbReference type="GO" id="GO:0006260">
    <property type="term" value="P:DNA replication"/>
    <property type="evidence" value="ECO:0007669"/>
    <property type="project" value="InterPro"/>
</dbReference>
<keyword evidence="5" id="KW-0067">ATP-binding</keyword>
<feature type="domain" description="DNA primase/helicase Gp4 N-terminal Bacteriophage T7-like" evidence="3">
    <location>
        <begin position="38"/>
        <end position="67"/>
    </location>
</feature>
<protein>
    <submittedName>
        <fullName evidence="5">Zinc-binding domain of primase-helicase</fullName>
    </submittedName>
</protein>
<dbReference type="AlphaFoldDB" id="A0A1W2EKM2"/>
<evidence type="ECO:0000313" key="6">
    <source>
        <dbReference type="Proteomes" id="UP000192656"/>
    </source>
</evidence>
<keyword evidence="5" id="KW-0347">Helicase</keyword>
<keyword evidence="1" id="KW-0175">Coiled coil</keyword>
<dbReference type="RefSeq" id="WP_084412439.1">
    <property type="nucleotide sequence ID" value="NZ_FWXR01000027.1"/>
</dbReference>
<gene>
    <name evidence="5" type="ORF">SAMN06297251_12744</name>
</gene>
<keyword evidence="6" id="KW-1185">Reference proteome</keyword>
<keyword evidence="5" id="KW-0547">Nucleotide-binding</keyword>
<proteinExistence type="predicted"/>
<keyword evidence="5" id="KW-0378">Hydrolase</keyword>
<dbReference type="Pfam" id="PF08273">
    <property type="entry name" value="Zn_Ribbon_Prim"/>
    <property type="match status" value="1"/>
</dbReference>
<evidence type="ECO:0000313" key="5">
    <source>
        <dbReference type="EMBL" id="SMD10165.1"/>
    </source>
</evidence>
<dbReference type="Gene3D" id="3.90.580.10">
    <property type="entry name" value="Zinc finger, CHC2-type domain"/>
    <property type="match status" value="1"/>
</dbReference>
<dbReference type="SUPFAM" id="SSF57783">
    <property type="entry name" value="Zinc beta-ribbon"/>
    <property type="match status" value="1"/>
</dbReference>
<evidence type="ECO:0000256" key="2">
    <source>
        <dbReference type="SAM" id="MobiDB-lite"/>
    </source>
</evidence>
<evidence type="ECO:0000256" key="1">
    <source>
        <dbReference type="SAM" id="Coils"/>
    </source>
</evidence>